<evidence type="ECO:0000256" key="2">
    <source>
        <dbReference type="ARBA" id="ARBA00093435"/>
    </source>
</evidence>
<dbReference type="FunFam" id="1.25.40.570:FF:000005">
    <property type="entry name" value="26S proteasome regulatory subunit N7"/>
    <property type="match status" value="1"/>
</dbReference>
<comment type="caution">
    <text evidence="7">The sequence shown here is derived from an EMBL/GenBank/DDBJ whole genome shotgun (WGS) entry which is preliminary data.</text>
</comment>
<proteinExistence type="predicted"/>
<feature type="coiled-coil region" evidence="5">
    <location>
        <begin position="70"/>
        <end position="97"/>
    </location>
</feature>
<dbReference type="STRING" id="52247.A0A4T0WVL9"/>
<dbReference type="OrthoDB" id="1452at2759"/>
<dbReference type="Pfam" id="PF10602">
    <property type="entry name" value="RPN7"/>
    <property type="match status" value="1"/>
</dbReference>
<dbReference type="InterPro" id="IPR036390">
    <property type="entry name" value="WH_DNA-bd_sf"/>
</dbReference>
<dbReference type="Proteomes" id="UP000307173">
    <property type="component" value="Unassembled WGS sequence"/>
</dbReference>
<evidence type="ECO:0000259" key="6">
    <source>
        <dbReference type="PROSITE" id="PS50250"/>
    </source>
</evidence>
<dbReference type="GO" id="GO:0008541">
    <property type="term" value="C:proteasome regulatory particle, lid subcomplex"/>
    <property type="evidence" value="ECO:0007669"/>
    <property type="project" value="UniProtKB-ARBA"/>
</dbReference>
<keyword evidence="1" id="KW-0647">Proteasome</keyword>
<dbReference type="PANTHER" id="PTHR14145">
    <property type="entry name" value="26S PROTESOME SUBUNIT 6"/>
    <property type="match status" value="1"/>
</dbReference>
<gene>
    <name evidence="7" type="ORF">CANINC_004563</name>
</gene>
<sequence length="396" mass="45802">MTTETVTAPVPNFELSQKVFLAQKQESSDLIKEIVSTIQDDSMSSYYHYLYYDLKLPGLEWDQSLYDELVKTNSTKIEELKQEIERLQKEDESEIDILKKWTELGQLYATIGDKENAESTLLKTVELAPSTGSKIDLFLTISRVGFFYNDLIFTKKYLDKSNELIEKGGDWERRNRYKTYNGIYLMSIRNFKEASKLLADSLSTFTSTELTTYEDVAKYALITSSIVFSRSDLKNKLLESPEILSINSNGDDLLPIYNMIKSIYYTKYEEFFPSLLQTSDMILTKDKYLFEHANYYLREIRCRAYNQLLESYSSLSIKSMANLFKVSVEFLDNDLCKFIPNKKLNCIIDKVDGIIQTNKFDNKNIQYQELIKSGDALLTKLQKYGAAVRLSGAEKV</sequence>
<keyword evidence="8" id="KW-1185">Reference proteome</keyword>
<dbReference type="InterPro" id="IPR049549">
    <property type="entry name" value="RPN7_PSMD6_C"/>
</dbReference>
<dbReference type="EMBL" id="SELW01000657">
    <property type="protein sequence ID" value="TID14892.1"/>
    <property type="molecule type" value="Genomic_DNA"/>
</dbReference>
<dbReference type="InterPro" id="IPR019734">
    <property type="entry name" value="TPR_rpt"/>
</dbReference>
<organism evidence="7 8">
    <name type="scientific">Pichia inconspicua</name>
    <dbReference type="NCBI Taxonomy" id="52247"/>
    <lineage>
        <taxon>Eukaryota</taxon>
        <taxon>Fungi</taxon>
        <taxon>Dikarya</taxon>
        <taxon>Ascomycota</taxon>
        <taxon>Saccharomycotina</taxon>
        <taxon>Pichiomycetes</taxon>
        <taxon>Pichiales</taxon>
        <taxon>Pichiaceae</taxon>
        <taxon>Pichia</taxon>
    </lineage>
</organism>
<comment type="subunit">
    <text evidence="3">The 26S proteasome is composed of a core protease, known as the 20S proteasome, capped at one or both ends by the 19S regulatory complex (RC). The RC is composed of at least 18 different subunits in two subcomplexes, the base and the lid, which form the portions proximal and distal to the 20S proteolytic core, respectively. Component of the lid subcomplex of the 19S RC.</text>
</comment>
<dbReference type="GO" id="GO:0043161">
    <property type="term" value="P:proteasome-mediated ubiquitin-dependent protein catabolic process"/>
    <property type="evidence" value="ECO:0007669"/>
    <property type="project" value="TreeGrafter"/>
</dbReference>
<dbReference type="SMART" id="SM00088">
    <property type="entry name" value="PINT"/>
    <property type="match status" value="1"/>
</dbReference>
<evidence type="ECO:0000256" key="1">
    <source>
        <dbReference type="ARBA" id="ARBA00022942"/>
    </source>
</evidence>
<name>A0A4T0WVL9_9ASCO</name>
<dbReference type="SUPFAM" id="SSF48452">
    <property type="entry name" value="TPR-like"/>
    <property type="match status" value="1"/>
</dbReference>
<dbReference type="Gene3D" id="1.25.40.570">
    <property type="match status" value="1"/>
</dbReference>
<keyword evidence="5" id="KW-0175">Coiled coil</keyword>
<evidence type="ECO:0000313" key="7">
    <source>
        <dbReference type="EMBL" id="TID14892.1"/>
    </source>
</evidence>
<dbReference type="Pfam" id="PF21154">
    <property type="entry name" value="RPN7_PSMD6_C"/>
    <property type="match status" value="1"/>
</dbReference>
<accession>A0A4T0WVL9</accession>
<protein>
    <recommendedName>
        <fullName evidence="6">PCI domain-containing protein</fullName>
    </recommendedName>
</protein>
<dbReference type="SUPFAM" id="SSF46785">
    <property type="entry name" value="Winged helix' DNA-binding domain"/>
    <property type="match status" value="1"/>
</dbReference>
<dbReference type="AlphaFoldDB" id="A0A4T0WVL9"/>
<dbReference type="InterPro" id="IPR011990">
    <property type="entry name" value="TPR-like_helical_dom_sf"/>
</dbReference>
<comment type="function">
    <text evidence="2">Component of the 19S cap proteasome complex which acts as a regulatory subunit of the 26S proteasome, involved in the ATP-dependent degradation of ubiquitinated proteins.</text>
</comment>
<dbReference type="InterPro" id="IPR000717">
    <property type="entry name" value="PCI_dom"/>
</dbReference>
<dbReference type="PROSITE" id="PS50250">
    <property type="entry name" value="PCI"/>
    <property type="match status" value="1"/>
</dbReference>
<evidence type="ECO:0000313" key="8">
    <source>
        <dbReference type="Proteomes" id="UP000307173"/>
    </source>
</evidence>
<dbReference type="PROSITE" id="PS50005">
    <property type="entry name" value="TPR"/>
    <property type="match status" value="1"/>
</dbReference>
<keyword evidence="4" id="KW-0802">TPR repeat</keyword>
<dbReference type="PANTHER" id="PTHR14145:SF1">
    <property type="entry name" value="26S PROTEASOME NON-ATPASE REGULATORY SUBUNIT 6"/>
    <property type="match status" value="1"/>
</dbReference>
<dbReference type="InterPro" id="IPR019585">
    <property type="entry name" value="Rpn7/CSN1"/>
</dbReference>
<feature type="domain" description="PCI" evidence="6">
    <location>
        <begin position="190"/>
        <end position="362"/>
    </location>
</feature>
<feature type="repeat" description="TPR" evidence="4">
    <location>
        <begin position="98"/>
        <end position="131"/>
    </location>
</feature>
<dbReference type="InterPro" id="IPR045135">
    <property type="entry name" value="Rpn7_N"/>
</dbReference>
<evidence type="ECO:0000256" key="5">
    <source>
        <dbReference type="SAM" id="Coils"/>
    </source>
</evidence>
<dbReference type="Pfam" id="PF01399">
    <property type="entry name" value="PCI"/>
    <property type="match status" value="1"/>
</dbReference>
<evidence type="ECO:0000256" key="4">
    <source>
        <dbReference type="PROSITE-ProRule" id="PRU00339"/>
    </source>
</evidence>
<reference evidence="7 8" key="1">
    <citation type="journal article" date="2019" name="Front. Genet.">
        <title>Whole-Genome Sequencing of the Opportunistic Yeast Pathogen Candida inconspicua Uncovers Its Hybrid Origin.</title>
        <authorList>
            <person name="Mixao V."/>
            <person name="Hansen A.P."/>
            <person name="Saus E."/>
            <person name="Boekhout T."/>
            <person name="Lass-Florl C."/>
            <person name="Gabaldon T."/>
        </authorList>
    </citation>
    <scope>NUCLEOTIDE SEQUENCE [LARGE SCALE GENOMIC DNA]</scope>
    <source>
        <strain evidence="7 8">CBS 180</strain>
    </source>
</reference>
<evidence type="ECO:0000256" key="3">
    <source>
        <dbReference type="ARBA" id="ARBA00093502"/>
    </source>
</evidence>